<dbReference type="EMBL" id="JAUSTW010000005">
    <property type="protein sequence ID" value="MDQ0200235.1"/>
    <property type="molecule type" value="Genomic_DNA"/>
</dbReference>
<keyword evidence="10" id="KW-1185">Reference proteome</keyword>
<dbReference type="InterPro" id="IPR014027">
    <property type="entry name" value="UDP-Glc/GDP-Man_DH_C"/>
</dbReference>
<gene>
    <name evidence="9" type="ORF">J2S10_003418</name>
</gene>
<organism evidence="9 10">
    <name type="scientific">Neobacillus ginsengisoli</name>
    <dbReference type="NCBI Taxonomy" id="904295"/>
    <lineage>
        <taxon>Bacteria</taxon>
        <taxon>Bacillati</taxon>
        <taxon>Bacillota</taxon>
        <taxon>Bacilli</taxon>
        <taxon>Bacillales</taxon>
        <taxon>Bacillaceae</taxon>
        <taxon>Neobacillus</taxon>
    </lineage>
</organism>
<sequence length="437" mass="47897">MKIAVLGTGYVGLSTGVCLSEIGHQVTCIDIDDQKISRLQQGISPIYEPGLETLLVKNTGAGRLIFTTSHKDGVEGAEIIIIAVGTPQRPDGGADLSYLEQAAKDISGHIEKGTIVVIKSTVPVGTNEYIKKIIEEKCNKEVMMVSNPEFLRQGSAIHDTMNADRIIIGFENKEAAEKVQEMYRPLQVPVIFTGFRSSEMIKYASNAFLATKISFINEIANLCEAVGADVEDVAKGMGKDKRIGEAFLQAGIGYGGSCFPKDVKALLHTAGRYGVNFSMLKETISINDFQKEVLVKKAIKRFGELKGKKIGILGLPFKPETDDMREAPSINIAQSLTNLGAEVVAYDPVGTEQAKKIIGDTIQYVSSVFDAVLGADALFIVTEWKEFTQLDLASLMKKMKYPIIFDGRNCLEEDRIRQCEKIEYYPIGKQSILSGEY</sequence>
<dbReference type="InterPro" id="IPR028357">
    <property type="entry name" value="UDPglc_DH_bac"/>
</dbReference>
<comment type="caution">
    <text evidence="9">The sequence shown here is derived from an EMBL/GenBank/DDBJ whole genome shotgun (WGS) entry which is preliminary data.</text>
</comment>
<dbReference type="EC" id="1.1.1.22" evidence="3 7"/>
<dbReference type="InterPro" id="IPR008927">
    <property type="entry name" value="6-PGluconate_DH-like_C_sf"/>
</dbReference>
<evidence type="ECO:0000313" key="10">
    <source>
        <dbReference type="Proteomes" id="UP001224122"/>
    </source>
</evidence>
<dbReference type="PIRSF" id="PIRSF000124">
    <property type="entry name" value="UDPglc_GDPman_dh"/>
    <property type="match status" value="1"/>
</dbReference>
<dbReference type="RefSeq" id="WP_307409855.1">
    <property type="nucleotide sequence ID" value="NZ_JAUSTW010000005.1"/>
</dbReference>
<protein>
    <recommendedName>
        <fullName evidence="3 7">UDP-glucose 6-dehydrogenase</fullName>
        <ecNumber evidence="3 7">1.1.1.22</ecNumber>
    </recommendedName>
</protein>
<dbReference type="PANTHER" id="PTHR43750">
    <property type="entry name" value="UDP-GLUCOSE 6-DEHYDROGENASE TUAD"/>
    <property type="match status" value="1"/>
</dbReference>
<dbReference type="InterPro" id="IPR017476">
    <property type="entry name" value="UDP-Glc/GDP-Man"/>
</dbReference>
<evidence type="ECO:0000256" key="6">
    <source>
        <dbReference type="ARBA" id="ARBA00047473"/>
    </source>
</evidence>
<dbReference type="Pfam" id="PF03721">
    <property type="entry name" value="UDPG_MGDP_dh_N"/>
    <property type="match status" value="1"/>
</dbReference>
<keyword evidence="4 7" id="KW-0560">Oxidoreductase</keyword>
<feature type="domain" description="UDP-glucose/GDP-mannose dehydrogenase C-terminal" evidence="8">
    <location>
        <begin position="311"/>
        <end position="413"/>
    </location>
</feature>
<reference evidence="9 10" key="1">
    <citation type="submission" date="2023-07" db="EMBL/GenBank/DDBJ databases">
        <title>Genomic Encyclopedia of Type Strains, Phase IV (KMG-IV): sequencing the most valuable type-strain genomes for metagenomic binning, comparative biology and taxonomic classification.</title>
        <authorList>
            <person name="Goeker M."/>
        </authorList>
    </citation>
    <scope>NUCLEOTIDE SEQUENCE [LARGE SCALE GENOMIC DNA]</scope>
    <source>
        <strain evidence="9 10">DSM 27594</strain>
    </source>
</reference>
<dbReference type="InterPro" id="IPR036220">
    <property type="entry name" value="UDP-Glc/GDP-Man_DH_C_sf"/>
</dbReference>
<dbReference type="Proteomes" id="UP001224122">
    <property type="component" value="Unassembled WGS sequence"/>
</dbReference>
<dbReference type="InterPro" id="IPR001732">
    <property type="entry name" value="UDP-Glc/GDP-Man_DH_N"/>
</dbReference>
<name>A0ABT9XY87_9BACI</name>
<dbReference type="GO" id="GO:0003979">
    <property type="term" value="F:UDP-glucose 6-dehydrogenase activity"/>
    <property type="evidence" value="ECO:0007669"/>
    <property type="project" value="UniProtKB-EC"/>
</dbReference>
<proteinExistence type="inferred from homology"/>
<evidence type="ECO:0000256" key="2">
    <source>
        <dbReference type="ARBA" id="ARBA00006601"/>
    </source>
</evidence>
<dbReference type="Pfam" id="PF00984">
    <property type="entry name" value="UDPG_MGDP_dh"/>
    <property type="match status" value="1"/>
</dbReference>
<comment type="catalytic activity">
    <reaction evidence="6 7">
        <text>UDP-alpha-D-glucose + 2 NAD(+) + H2O = UDP-alpha-D-glucuronate + 2 NADH + 3 H(+)</text>
        <dbReference type="Rhea" id="RHEA:23596"/>
        <dbReference type="ChEBI" id="CHEBI:15377"/>
        <dbReference type="ChEBI" id="CHEBI:15378"/>
        <dbReference type="ChEBI" id="CHEBI:57540"/>
        <dbReference type="ChEBI" id="CHEBI:57945"/>
        <dbReference type="ChEBI" id="CHEBI:58052"/>
        <dbReference type="ChEBI" id="CHEBI:58885"/>
        <dbReference type="EC" id="1.1.1.22"/>
    </reaction>
</comment>
<evidence type="ECO:0000313" key="9">
    <source>
        <dbReference type="EMBL" id="MDQ0200235.1"/>
    </source>
</evidence>
<dbReference type="SMART" id="SM00984">
    <property type="entry name" value="UDPG_MGDP_dh_C"/>
    <property type="match status" value="1"/>
</dbReference>
<dbReference type="Gene3D" id="1.20.5.100">
    <property type="entry name" value="Cytochrome c1, transmembrane anchor, C-terminal"/>
    <property type="match status" value="1"/>
</dbReference>
<dbReference type="SUPFAM" id="SSF51735">
    <property type="entry name" value="NAD(P)-binding Rossmann-fold domains"/>
    <property type="match status" value="1"/>
</dbReference>
<comment type="pathway">
    <text evidence="1">Nucleotide-sugar biosynthesis; UDP-alpha-D-glucuronate biosynthesis; UDP-alpha-D-glucuronate from UDP-alpha-D-glucose: step 1/1.</text>
</comment>
<evidence type="ECO:0000256" key="4">
    <source>
        <dbReference type="ARBA" id="ARBA00023002"/>
    </source>
</evidence>
<dbReference type="InterPro" id="IPR014026">
    <property type="entry name" value="UDP-Glc/GDP-Man_DH_dimer"/>
</dbReference>
<comment type="similarity">
    <text evidence="2 7">Belongs to the UDP-glucose/GDP-mannose dehydrogenase family.</text>
</comment>
<accession>A0ABT9XY87</accession>
<dbReference type="NCBIfam" id="TIGR03026">
    <property type="entry name" value="NDP-sugDHase"/>
    <property type="match status" value="1"/>
</dbReference>
<keyword evidence="5 7" id="KW-0520">NAD</keyword>
<evidence type="ECO:0000256" key="1">
    <source>
        <dbReference type="ARBA" id="ARBA00004701"/>
    </source>
</evidence>
<dbReference type="Pfam" id="PF03720">
    <property type="entry name" value="UDPG_MGDP_dh_C"/>
    <property type="match status" value="1"/>
</dbReference>
<evidence type="ECO:0000256" key="5">
    <source>
        <dbReference type="ARBA" id="ARBA00023027"/>
    </source>
</evidence>
<dbReference type="SUPFAM" id="SSF52413">
    <property type="entry name" value="UDP-glucose/GDP-mannose dehydrogenase C-terminal domain"/>
    <property type="match status" value="1"/>
</dbReference>
<evidence type="ECO:0000259" key="8">
    <source>
        <dbReference type="SMART" id="SM00984"/>
    </source>
</evidence>
<evidence type="ECO:0000256" key="7">
    <source>
        <dbReference type="PIRNR" id="PIRNR000124"/>
    </source>
</evidence>
<dbReference type="Gene3D" id="3.40.50.720">
    <property type="entry name" value="NAD(P)-binding Rossmann-like Domain"/>
    <property type="match status" value="2"/>
</dbReference>
<evidence type="ECO:0000256" key="3">
    <source>
        <dbReference type="ARBA" id="ARBA00012954"/>
    </source>
</evidence>
<dbReference type="GO" id="GO:0003677">
    <property type="term" value="F:DNA binding"/>
    <property type="evidence" value="ECO:0007669"/>
    <property type="project" value="UniProtKB-KW"/>
</dbReference>
<dbReference type="PANTHER" id="PTHR43750:SF3">
    <property type="entry name" value="UDP-GLUCOSE 6-DEHYDROGENASE TUAD"/>
    <property type="match status" value="1"/>
</dbReference>
<dbReference type="PIRSF" id="PIRSF500134">
    <property type="entry name" value="UDPglc_DH_bac"/>
    <property type="match status" value="1"/>
</dbReference>
<dbReference type="SUPFAM" id="SSF48179">
    <property type="entry name" value="6-phosphogluconate dehydrogenase C-terminal domain-like"/>
    <property type="match status" value="1"/>
</dbReference>
<keyword evidence="9" id="KW-0238">DNA-binding</keyword>
<dbReference type="InterPro" id="IPR036291">
    <property type="entry name" value="NAD(P)-bd_dom_sf"/>
</dbReference>